<evidence type="ECO:0008006" key="2">
    <source>
        <dbReference type="Google" id="ProtNLM"/>
    </source>
</evidence>
<evidence type="ECO:0000313" key="1">
    <source>
        <dbReference type="EMBL" id="QNO55722.1"/>
    </source>
</evidence>
<dbReference type="PANTHER" id="PTHR37460">
    <property type="entry name" value="ENDONUCLEASE III"/>
    <property type="match status" value="1"/>
</dbReference>
<dbReference type="CDD" id="cd10441">
    <property type="entry name" value="GIY-YIG_COG1833"/>
    <property type="match status" value="1"/>
</dbReference>
<dbReference type="PANTHER" id="PTHR37460:SF1">
    <property type="entry name" value="ENDONUCLEASE III"/>
    <property type="match status" value="1"/>
</dbReference>
<accession>A0A7G9Z638</accession>
<name>A0A7G9Z638_9EURY</name>
<sequence length="143" mass="16305">MKGIYVLIIENHADSLVEIGKMGGIEFKKGFYAYVGSALLGLEQRVGRHLRLTRKKMHWHIDYFLASPGVEVREVVFAETVERKECEIAANLHLKSIKNFGCSDCTCESHLFFSTSLSELKEDVYNSFHVVVEHFRATKINPV</sequence>
<dbReference type="EMBL" id="MT631626">
    <property type="protein sequence ID" value="QNO55722.1"/>
    <property type="molecule type" value="Genomic_DNA"/>
</dbReference>
<proteinExistence type="predicted"/>
<protein>
    <recommendedName>
        <fullName evidence="2">GIY-YIG domain-containing protein</fullName>
    </recommendedName>
</protein>
<dbReference type="InterPro" id="IPR002837">
    <property type="entry name" value="DUF123"/>
</dbReference>
<organism evidence="1">
    <name type="scientific">Candidatus Methanophaga sp. ANME-1 ERB7</name>
    <dbReference type="NCBI Taxonomy" id="2759913"/>
    <lineage>
        <taxon>Archaea</taxon>
        <taxon>Methanobacteriati</taxon>
        <taxon>Methanobacteriota</taxon>
        <taxon>Stenosarchaea group</taxon>
        <taxon>Methanomicrobia</taxon>
        <taxon>Candidatus Methanophagales</taxon>
        <taxon>Candidatus Methanophagaceae</taxon>
        <taxon>Candidatus Methanophaga</taxon>
    </lineage>
</organism>
<gene>
    <name evidence="1" type="ORF">MNGCPPAP_00019</name>
</gene>
<dbReference type="Pfam" id="PF01986">
    <property type="entry name" value="DUF123"/>
    <property type="match status" value="1"/>
</dbReference>
<dbReference type="AlphaFoldDB" id="A0A7G9Z638"/>
<reference evidence="1" key="1">
    <citation type="submission" date="2020-06" db="EMBL/GenBank/DDBJ databases">
        <title>Unique genomic features of the anaerobic methanotrophic archaea.</title>
        <authorList>
            <person name="Chadwick G.L."/>
            <person name="Skennerton C.T."/>
            <person name="Laso-Perez R."/>
            <person name="Leu A.O."/>
            <person name="Speth D.R."/>
            <person name="Yu H."/>
            <person name="Morgan-Lang C."/>
            <person name="Hatzenpichler R."/>
            <person name="Goudeau D."/>
            <person name="Malmstrom R."/>
            <person name="Brazelton W.J."/>
            <person name="Woyke T."/>
            <person name="Hallam S.J."/>
            <person name="Tyson G.W."/>
            <person name="Wegener G."/>
            <person name="Boetius A."/>
            <person name="Orphan V."/>
        </authorList>
    </citation>
    <scope>NUCLEOTIDE SEQUENCE</scope>
</reference>